<reference evidence="1" key="1">
    <citation type="submission" date="2022-07" db="EMBL/GenBank/DDBJ databases">
        <title>Enhanced cultured diversity of the mouse gut microbiota enables custom-made synthetic communities.</title>
        <authorList>
            <person name="Afrizal A."/>
        </authorList>
    </citation>
    <scope>NUCLEOTIDE SEQUENCE</scope>
    <source>
        <strain evidence="1">DSM 28593</strain>
    </source>
</reference>
<proteinExistence type="predicted"/>
<dbReference type="RefSeq" id="WP_257529538.1">
    <property type="nucleotide sequence ID" value="NZ_JANKAS010000002.1"/>
</dbReference>
<evidence type="ECO:0000313" key="2">
    <source>
        <dbReference type="Proteomes" id="UP001205748"/>
    </source>
</evidence>
<name>A0AAE3HD08_9FIRM</name>
<accession>A0AAE3HD08</accession>
<keyword evidence="2" id="KW-1185">Reference proteome</keyword>
<gene>
    <name evidence="1" type="ORF">NSA47_03630</name>
</gene>
<dbReference type="AlphaFoldDB" id="A0AAE3HD08"/>
<protein>
    <submittedName>
        <fullName evidence="1">Uncharacterized protein</fullName>
    </submittedName>
</protein>
<dbReference type="Proteomes" id="UP001205748">
    <property type="component" value="Unassembled WGS sequence"/>
</dbReference>
<evidence type="ECO:0000313" key="1">
    <source>
        <dbReference type="EMBL" id="MCR1898077.1"/>
    </source>
</evidence>
<sequence length="83" mass="9978">MRQCVLQEKLCEECGRCNYCDINKNKICDNCCECVEGNSTKTDYKILTINEIEEVADYSFNKKEQKLYFDWLQEKYRDKNKIN</sequence>
<comment type="caution">
    <text evidence="1">The sequence shown here is derived from an EMBL/GenBank/DDBJ whole genome shotgun (WGS) entry which is preliminary data.</text>
</comment>
<dbReference type="EMBL" id="JANKAS010000002">
    <property type="protein sequence ID" value="MCR1898077.1"/>
    <property type="molecule type" value="Genomic_DNA"/>
</dbReference>
<organism evidence="1 2">
    <name type="scientific">Irregularibacter muris</name>
    <dbReference type="NCBI Taxonomy" id="1796619"/>
    <lineage>
        <taxon>Bacteria</taxon>
        <taxon>Bacillati</taxon>
        <taxon>Bacillota</taxon>
        <taxon>Clostridia</taxon>
        <taxon>Eubacteriales</taxon>
        <taxon>Eubacteriaceae</taxon>
        <taxon>Irregularibacter</taxon>
    </lineage>
</organism>